<evidence type="ECO:0000313" key="3">
    <source>
        <dbReference type="Proteomes" id="UP000054359"/>
    </source>
</evidence>
<feature type="non-terminal residue" evidence="2">
    <location>
        <position position="243"/>
    </location>
</feature>
<dbReference type="InterPro" id="IPR003609">
    <property type="entry name" value="Pan_app"/>
</dbReference>
<evidence type="ECO:0000259" key="1">
    <source>
        <dbReference type="PROSITE" id="PS50948"/>
    </source>
</evidence>
<organism evidence="2 3">
    <name type="scientific">Stegodyphus mimosarum</name>
    <name type="common">African social velvet spider</name>
    <dbReference type="NCBI Taxonomy" id="407821"/>
    <lineage>
        <taxon>Eukaryota</taxon>
        <taxon>Metazoa</taxon>
        <taxon>Ecdysozoa</taxon>
        <taxon>Arthropoda</taxon>
        <taxon>Chelicerata</taxon>
        <taxon>Arachnida</taxon>
        <taxon>Araneae</taxon>
        <taxon>Araneomorphae</taxon>
        <taxon>Entelegynae</taxon>
        <taxon>Eresoidea</taxon>
        <taxon>Eresidae</taxon>
        <taxon>Stegodyphus</taxon>
    </lineage>
</organism>
<name>A0A087U8M8_STEMI</name>
<dbReference type="EMBL" id="KK118733">
    <property type="protein sequence ID" value="KFM73717.1"/>
    <property type="molecule type" value="Genomic_DNA"/>
</dbReference>
<evidence type="ECO:0000313" key="2">
    <source>
        <dbReference type="EMBL" id="KFM73717.1"/>
    </source>
</evidence>
<dbReference type="PROSITE" id="PS50948">
    <property type="entry name" value="PAN"/>
    <property type="match status" value="1"/>
</dbReference>
<keyword evidence="3" id="KW-1185">Reference proteome</keyword>
<dbReference type="OrthoDB" id="6427127at2759"/>
<feature type="domain" description="Apple" evidence="1">
    <location>
        <begin position="143"/>
        <end position="242"/>
    </location>
</feature>
<protein>
    <recommendedName>
        <fullName evidence="1">Apple domain-containing protein</fullName>
    </recommendedName>
</protein>
<reference evidence="2 3" key="1">
    <citation type="submission" date="2013-11" db="EMBL/GenBank/DDBJ databases">
        <title>Genome sequencing of Stegodyphus mimosarum.</title>
        <authorList>
            <person name="Bechsgaard J."/>
        </authorList>
    </citation>
    <scope>NUCLEOTIDE SEQUENCE [LARGE SCALE GENOMIC DNA]</scope>
</reference>
<proteinExistence type="predicted"/>
<accession>A0A087U8M8</accession>
<sequence>MSEFPKKVGELGQPLYMELKPLHELDPKFPAVQENHELDKMLEFVDEMFDDIHNTKSALLRWVLESLDVYTEQEEEEIDALLHHLNRCSKLVRKVASEASVYKVMDQNILRDAALEYTHGLRTGAKSYYELYLKLREDINSHCKDSFRSKVKGLLNVRADDHIEIGTLAGGVEDCKALCLSEERCRAIGFVDSITITLSHKKTGVKTVKKANQCHIYFRSTNTATIYTPDGAENPAVYDRKCD</sequence>
<dbReference type="Proteomes" id="UP000054359">
    <property type="component" value="Unassembled WGS sequence"/>
</dbReference>
<gene>
    <name evidence="2" type="ORF">X975_19790</name>
</gene>
<dbReference type="AlphaFoldDB" id="A0A087U8M8"/>